<dbReference type="Pfam" id="PF10145">
    <property type="entry name" value="PhageMin_Tail"/>
    <property type="match status" value="1"/>
</dbReference>
<feature type="domain" description="Phage tail tape measure protein" evidence="4">
    <location>
        <begin position="171"/>
        <end position="374"/>
    </location>
</feature>
<keyword evidence="1" id="KW-1188">Viral release from host cell</keyword>
<dbReference type="PANTHER" id="PTHR37813:SF1">
    <property type="entry name" value="FELS-2 PROPHAGE PROTEIN"/>
    <property type="match status" value="1"/>
</dbReference>
<dbReference type="Proteomes" id="UP001480955">
    <property type="component" value="Unassembled WGS sequence"/>
</dbReference>
<feature type="region of interest" description="Disordered" evidence="3">
    <location>
        <begin position="70"/>
        <end position="108"/>
    </location>
</feature>
<feature type="compositionally biased region" description="Gly residues" evidence="3">
    <location>
        <begin position="86"/>
        <end position="96"/>
    </location>
</feature>
<dbReference type="InterPro" id="IPR010090">
    <property type="entry name" value="Phage_tape_meas"/>
</dbReference>
<name>A0ABV1QVH4_9HYPH</name>
<organism evidence="5 6">
    <name type="scientific">Methylorubrum podarium</name>
    <dbReference type="NCBI Taxonomy" id="200476"/>
    <lineage>
        <taxon>Bacteria</taxon>
        <taxon>Pseudomonadati</taxon>
        <taxon>Pseudomonadota</taxon>
        <taxon>Alphaproteobacteria</taxon>
        <taxon>Hyphomicrobiales</taxon>
        <taxon>Methylobacteriaceae</taxon>
        <taxon>Methylorubrum</taxon>
    </lineage>
</organism>
<sequence length="638" mass="67029">MVVEELIGKLGLRATGLNEARKFIKALEDCKKAAKGAGDSLRHGFTGNTSGLGRVARDFDRAAAAARRFRTEAERASRVRPPSSFGGRGGYDGGSYSGRQSSRSGGGGFPLEAGLSGAGFNVRAGAAAATAYGAGRVVQSAARSSMDFERTMIEVKKATDADPAGRAMYEKAILRLARDTGKNKEDLARMLSAAAFAGRPKGDLVRFTEFGAKSATAWGTTPEATGKALAQIGNIYEANQAEIERIADQINTMADESGSSETDLMEIVRRVGGTFKTAGFKTGDPLALGATLLERGVEPEIAASGLESFVNFLKLGDKYSDGAGEAIQKLGTTSNKLKKDFAKAPLETALKFLDKINSIKDPSKRAEILTGGFGKERQDDVERMASSIDRMRVNLGKMGDEKLYRGSVMRQYAEQLEEDVSKIDQATQQIDVLLKRVGDPIKQGLGYGAEKMNKALDYLDDRTGNKAAKPSNFTDDLPGLEGLSAKPSVAATAKAIGAITAASFADRFGAAAPMEGRRSFMPHTGTGIPRAYRKPGGVMSLGYGNLGATADNAPSFGAGTFGIGGGQGTEWMKQSMQQAVNNITNNNQDQRQQSVTVNQTVNGVPGVAQAAASGVSNALSGMGPSIVKANPTPTVSTP</sequence>
<keyword evidence="6" id="KW-1185">Reference proteome</keyword>
<feature type="region of interest" description="Disordered" evidence="3">
    <location>
        <begin position="619"/>
        <end position="638"/>
    </location>
</feature>
<proteinExistence type="predicted"/>
<accession>A0ABV1QVH4</accession>
<reference evidence="5 6" key="1">
    <citation type="submission" date="2024-06" db="EMBL/GenBank/DDBJ databases">
        <authorList>
            <person name="Campbell A.G."/>
        </authorList>
    </citation>
    <scope>NUCLEOTIDE SEQUENCE [LARGE SCALE GENOMIC DNA]</scope>
    <source>
        <strain evidence="5 6">EM12</strain>
    </source>
</reference>
<protein>
    <submittedName>
        <fullName evidence="5">Phage tail tape measure protein</fullName>
    </submittedName>
</protein>
<evidence type="ECO:0000256" key="3">
    <source>
        <dbReference type="SAM" id="MobiDB-lite"/>
    </source>
</evidence>
<dbReference type="PANTHER" id="PTHR37813">
    <property type="entry name" value="FELS-2 PROPHAGE PROTEIN"/>
    <property type="match status" value="1"/>
</dbReference>
<feature type="coiled-coil region" evidence="2">
    <location>
        <begin position="409"/>
        <end position="436"/>
    </location>
</feature>
<evidence type="ECO:0000256" key="1">
    <source>
        <dbReference type="ARBA" id="ARBA00022612"/>
    </source>
</evidence>
<evidence type="ECO:0000256" key="2">
    <source>
        <dbReference type="SAM" id="Coils"/>
    </source>
</evidence>
<evidence type="ECO:0000313" key="5">
    <source>
        <dbReference type="EMBL" id="MER2253422.1"/>
    </source>
</evidence>
<gene>
    <name evidence="5" type="ORF">ABS772_26205</name>
</gene>
<comment type="caution">
    <text evidence="5">The sequence shown here is derived from an EMBL/GenBank/DDBJ whole genome shotgun (WGS) entry which is preliminary data.</text>
</comment>
<dbReference type="EMBL" id="JBELQE010000135">
    <property type="protein sequence ID" value="MER2253422.1"/>
    <property type="molecule type" value="Genomic_DNA"/>
</dbReference>
<evidence type="ECO:0000313" key="6">
    <source>
        <dbReference type="Proteomes" id="UP001480955"/>
    </source>
</evidence>
<dbReference type="RefSeq" id="WP_350397624.1">
    <property type="nucleotide sequence ID" value="NZ_JBELQE010000135.1"/>
</dbReference>
<dbReference type="NCBIfam" id="TIGR01760">
    <property type="entry name" value="tape_meas_TP901"/>
    <property type="match status" value="1"/>
</dbReference>
<evidence type="ECO:0000259" key="4">
    <source>
        <dbReference type="Pfam" id="PF10145"/>
    </source>
</evidence>
<keyword evidence="2" id="KW-0175">Coiled coil</keyword>